<feature type="active site" description="Proton donor" evidence="12">
    <location>
        <position position="68"/>
    </location>
</feature>
<evidence type="ECO:0000256" key="13">
    <source>
        <dbReference type="PIRSR" id="PIRSR606262-3"/>
    </source>
</evidence>
<evidence type="ECO:0000256" key="1">
    <source>
        <dbReference type="ARBA" id="ARBA00001947"/>
    </source>
</evidence>
<feature type="binding site" evidence="13">
    <location>
        <position position="66"/>
    </location>
    <ligand>
        <name>Zn(2+)</name>
        <dbReference type="ChEBI" id="CHEBI:29105"/>
        <note>catalytic</note>
    </ligand>
</feature>
<dbReference type="GO" id="GO:0055086">
    <property type="term" value="P:nucleobase-containing small molecule metabolic process"/>
    <property type="evidence" value="ECO:0007669"/>
    <property type="project" value="UniProtKB-ARBA"/>
</dbReference>
<organism evidence="16 17">
    <name type="scientific">Companilactobacillus suantsaicola</name>
    <dbReference type="NCBI Taxonomy" id="2487723"/>
    <lineage>
        <taxon>Bacteria</taxon>
        <taxon>Bacillati</taxon>
        <taxon>Bacillota</taxon>
        <taxon>Bacilli</taxon>
        <taxon>Lactobacillales</taxon>
        <taxon>Lactobacillaceae</taxon>
        <taxon>Companilactobacillus</taxon>
    </lineage>
</organism>
<dbReference type="GO" id="GO:0004126">
    <property type="term" value="F:cytidine deaminase activity"/>
    <property type="evidence" value="ECO:0007669"/>
    <property type="project" value="UniProtKB-UniRule"/>
</dbReference>
<protein>
    <recommendedName>
        <fullName evidence="5 14">Cytidine deaminase</fullName>
        <ecNumber evidence="4 14">3.5.4.5</ecNumber>
    </recommendedName>
    <alternativeName>
        <fullName evidence="9 14">Cytidine aminohydrolase</fullName>
    </alternativeName>
</protein>
<dbReference type="GO" id="GO:0005829">
    <property type="term" value="C:cytosol"/>
    <property type="evidence" value="ECO:0007669"/>
    <property type="project" value="TreeGrafter"/>
</dbReference>
<evidence type="ECO:0000256" key="10">
    <source>
        <dbReference type="ARBA" id="ARBA00049252"/>
    </source>
</evidence>
<evidence type="ECO:0000256" key="9">
    <source>
        <dbReference type="ARBA" id="ARBA00032005"/>
    </source>
</evidence>
<dbReference type="Proteomes" id="UP000298021">
    <property type="component" value="Unassembled WGS sequence"/>
</dbReference>
<evidence type="ECO:0000256" key="8">
    <source>
        <dbReference type="ARBA" id="ARBA00022833"/>
    </source>
</evidence>
<comment type="cofactor">
    <cofactor evidence="1 13 14">
        <name>Zn(2+)</name>
        <dbReference type="ChEBI" id="CHEBI:29105"/>
    </cofactor>
</comment>
<dbReference type="PANTHER" id="PTHR11644">
    <property type="entry name" value="CYTIDINE DEAMINASE"/>
    <property type="match status" value="1"/>
</dbReference>
<reference evidence="16 17" key="1">
    <citation type="submission" date="2018-10" db="EMBL/GenBank/DDBJ databases">
        <title>Lactobacillus sp. R7 and Lactobacillus sp. R19 isolated from fermented mustard green product of Taiwan.</title>
        <authorList>
            <person name="Lin S.-T."/>
        </authorList>
    </citation>
    <scope>NUCLEOTIDE SEQUENCE [LARGE SCALE GENOMIC DNA]</scope>
    <source>
        <strain evidence="16 17">BCRC 81127</strain>
    </source>
</reference>
<dbReference type="SUPFAM" id="SSF53927">
    <property type="entry name" value="Cytidine deaminase-like"/>
    <property type="match status" value="1"/>
</dbReference>
<dbReference type="Gene3D" id="3.40.140.10">
    <property type="entry name" value="Cytidine Deaminase, domain 2"/>
    <property type="match status" value="1"/>
</dbReference>
<dbReference type="InterPro" id="IPR016193">
    <property type="entry name" value="Cytidine_deaminase-like"/>
</dbReference>
<dbReference type="InterPro" id="IPR002125">
    <property type="entry name" value="CMP_dCMP_dom"/>
</dbReference>
<feature type="binding site" evidence="13">
    <location>
        <position position="102"/>
    </location>
    <ligand>
        <name>Zn(2+)</name>
        <dbReference type="ChEBI" id="CHEBI:29105"/>
        <note>catalytic</note>
    </ligand>
</feature>
<dbReference type="NCBIfam" id="NF004064">
    <property type="entry name" value="PRK05578.1"/>
    <property type="match status" value="1"/>
</dbReference>
<dbReference type="AlphaFoldDB" id="A0A4Z0JLV3"/>
<evidence type="ECO:0000256" key="4">
    <source>
        <dbReference type="ARBA" id="ARBA00012783"/>
    </source>
</evidence>
<evidence type="ECO:0000313" key="16">
    <source>
        <dbReference type="EMBL" id="TGD23090.1"/>
    </source>
</evidence>
<keyword evidence="8 13" id="KW-0862">Zinc</keyword>
<keyword evidence="17" id="KW-1185">Reference proteome</keyword>
<dbReference type="Pfam" id="PF00383">
    <property type="entry name" value="dCMP_cyt_deam_1"/>
    <property type="match status" value="1"/>
</dbReference>
<comment type="function">
    <text evidence="2 14">This enzyme scavenges exogenous and endogenous cytidine and 2'-deoxycytidine for UMP synthesis.</text>
</comment>
<evidence type="ECO:0000256" key="2">
    <source>
        <dbReference type="ARBA" id="ARBA00003949"/>
    </source>
</evidence>
<evidence type="ECO:0000256" key="6">
    <source>
        <dbReference type="ARBA" id="ARBA00022723"/>
    </source>
</evidence>
<keyword evidence="7 14" id="KW-0378">Hydrolase</keyword>
<dbReference type="PANTHER" id="PTHR11644:SF2">
    <property type="entry name" value="CYTIDINE DEAMINASE"/>
    <property type="match status" value="1"/>
</dbReference>
<sequence>MSEKRKRRLSLVEINEQQLFDVANHAMKNAYAPYSHYQVGAAILCDDQKVYSGVNVENASFGLTNCAERTAIFKAVSEGAKSVKAIVITNSTKELSKPCGACRQVMSEFMGPEDIVFLANNQNDYQKYTFKEILPLAFSDEDMN</sequence>
<evidence type="ECO:0000256" key="14">
    <source>
        <dbReference type="RuleBase" id="RU364006"/>
    </source>
</evidence>
<comment type="catalytic activity">
    <reaction evidence="10 14">
        <text>2'-deoxycytidine + H2O + H(+) = 2'-deoxyuridine + NH4(+)</text>
        <dbReference type="Rhea" id="RHEA:13433"/>
        <dbReference type="ChEBI" id="CHEBI:15377"/>
        <dbReference type="ChEBI" id="CHEBI:15378"/>
        <dbReference type="ChEBI" id="CHEBI:15698"/>
        <dbReference type="ChEBI" id="CHEBI:16450"/>
        <dbReference type="ChEBI" id="CHEBI:28938"/>
        <dbReference type="EC" id="3.5.4.5"/>
    </reaction>
</comment>
<dbReference type="InterPro" id="IPR050202">
    <property type="entry name" value="Cyt/Deoxycyt_deaminase"/>
</dbReference>
<evidence type="ECO:0000313" key="17">
    <source>
        <dbReference type="Proteomes" id="UP000298021"/>
    </source>
</evidence>
<feature type="domain" description="CMP/dCMP-type deaminase" evidence="15">
    <location>
        <begin position="14"/>
        <end position="141"/>
    </location>
</feature>
<accession>A0A4Z0JLV3</accession>
<dbReference type="PROSITE" id="PS51747">
    <property type="entry name" value="CYT_DCMP_DEAMINASES_2"/>
    <property type="match status" value="1"/>
</dbReference>
<dbReference type="CDD" id="cd01283">
    <property type="entry name" value="cytidine_deaminase"/>
    <property type="match status" value="1"/>
</dbReference>
<name>A0A4Z0JLV3_9LACO</name>
<dbReference type="FunFam" id="3.40.140.10:FF:000008">
    <property type="entry name" value="Cytidine deaminase"/>
    <property type="match status" value="1"/>
</dbReference>
<dbReference type="OrthoDB" id="9795347at2"/>
<feature type="binding site" evidence="13">
    <location>
        <position position="99"/>
    </location>
    <ligand>
        <name>Zn(2+)</name>
        <dbReference type="ChEBI" id="CHEBI:29105"/>
        <note>catalytic</note>
    </ligand>
</feature>
<dbReference type="GO" id="GO:0008270">
    <property type="term" value="F:zinc ion binding"/>
    <property type="evidence" value="ECO:0007669"/>
    <property type="project" value="UniProtKB-UniRule"/>
</dbReference>
<dbReference type="GO" id="GO:0042802">
    <property type="term" value="F:identical protein binding"/>
    <property type="evidence" value="ECO:0007669"/>
    <property type="project" value="UniProtKB-ARBA"/>
</dbReference>
<evidence type="ECO:0000259" key="15">
    <source>
        <dbReference type="PROSITE" id="PS51747"/>
    </source>
</evidence>
<evidence type="ECO:0000256" key="7">
    <source>
        <dbReference type="ARBA" id="ARBA00022801"/>
    </source>
</evidence>
<comment type="similarity">
    <text evidence="3 14">Belongs to the cytidine and deoxycytidylate deaminase family.</text>
</comment>
<dbReference type="EC" id="3.5.4.5" evidence="4 14"/>
<dbReference type="GO" id="GO:0072527">
    <property type="term" value="P:pyrimidine-containing compound metabolic process"/>
    <property type="evidence" value="ECO:0007669"/>
    <property type="project" value="UniProtKB-ARBA"/>
</dbReference>
<dbReference type="PROSITE" id="PS00903">
    <property type="entry name" value="CYT_DCMP_DEAMINASES_1"/>
    <property type="match status" value="1"/>
</dbReference>
<evidence type="ECO:0000256" key="12">
    <source>
        <dbReference type="PIRSR" id="PIRSR606262-1"/>
    </source>
</evidence>
<dbReference type="EMBL" id="RKLY01000015">
    <property type="protein sequence ID" value="TGD23090.1"/>
    <property type="molecule type" value="Genomic_DNA"/>
</dbReference>
<keyword evidence="6 13" id="KW-0479">Metal-binding</keyword>
<dbReference type="NCBIfam" id="TIGR01354">
    <property type="entry name" value="cyt_deam_tetra"/>
    <property type="match status" value="1"/>
</dbReference>
<proteinExistence type="inferred from homology"/>
<evidence type="ECO:0000256" key="11">
    <source>
        <dbReference type="ARBA" id="ARBA00049558"/>
    </source>
</evidence>
<evidence type="ECO:0000256" key="5">
    <source>
        <dbReference type="ARBA" id="ARBA00018266"/>
    </source>
</evidence>
<gene>
    <name evidence="16" type="ORF">EGT49_07070</name>
</gene>
<comment type="caution">
    <text evidence="16">The sequence shown here is derived from an EMBL/GenBank/DDBJ whole genome shotgun (WGS) entry which is preliminary data.</text>
</comment>
<evidence type="ECO:0000256" key="3">
    <source>
        <dbReference type="ARBA" id="ARBA00006576"/>
    </source>
</evidence>
<dbReference type="InterPro" id="IPR006262">
    <property type="entry name" value="Cyt_deam_tetra"/>
</dbReference>
<dbReference type="InterPro" id="IPR016192">
    <property type="entry name" value="APOBEC/CMP_deaminase_Zn-bd"/>
</dbReference>
<comment type="catalytic activity">
    <reaction evidence="11 14">
        <text>cytidine + H2O + H(+) = uridine + NH4(+)</text>
        <dbReference type="Rhea" id="RHEA:16069"/>
        <dbReference type="ChEBI" id="CHEBI:15377"/>
        <dbReference type="ChEBI" id="CHEBI:15378"/>
        <dbReference type="ChEBI" id="CHEBI:16704"/>
        <dbReference type="ChEBI" id="CHEBI:17562"/>
        <dbReference type="ChEBI" id="CHEBI:28938"/>
        <dbReference type="EC" id="3.5.4.5"/>
    </reaction>
</comment>